<evidence type="ECO:0000256" key="3">
    <source>
        <dbReference type="ARBA" id="ARBA00022617"/>
    </source>
</evidence>
<dbReference type="PANTHER" id="PTHR47354:SF5">
    <property type="entry name" value="PROTEIN RFBI"/>
    <property type="match status" value="1"/>
</dbReference>
<dbReference type="KEGG" id="sva:SVA_1829"/>
<evidence type="ECO:0000256" key="5">
    <source>
        <dbReference type="ARBA" id="ARBA00023004"/>
    </source>
</evidence>
<dbReference type="SUPFAM" id="SSF54292">
    <property type="entry name" value="2Fe-2S ferredoxin-like"/>
    <property type="match status" value="1"/>
</dbReference>
<dbReference type="SUPFAM" id="SSF52343">
    <property type="entry name" value="Ferredoxin reductase-like, C-terminal NADP-linked domain"/>
    <property type="match status" value="1"/>
</dbReference>
<dbReference type="EMBL" id="AP014936">
    <property type="protein sequence ID" value="BAU48383.1"/>
    <property type="molecule type" value="Genomic_DNA"/>
</dbReference>
<evidence type="ECO:0000259" key="8">
    <source>
        <dbReference type="PROSITE" id="PS51085"/>
    </source>
</evidence>
<proteinExistence type="predicted"/>
<dbReference type="Gene3D" id="1.10.490.10">
    <property type="entry name" value="Globins"/>
    <property type="match status" value="1"/>
</dbReference>
<dbReference type="Pfam" id="PF00111">
    <property type="entry name" value="Fer2"/>
    <property type="match status" value="1"/>
</dbReference>
<accession>A0A1B4V4B0</accession>
<dbReference type="InterPro" id="IPR012292">
    <property type="entry name" value="Globin/Proto"/>
</dbReference>
<dbReference type="InterPro" id="IPR036010">
    <property type="entry name" value="2Fe-2S_ferredoxin-like_sf"/>
</dbReference>
<evidence type="ECO:0000256" key="2">
    <source>
        <dbReference type="ARBA" id="ARBA00022448"/>
    </source>
</evidence>
<dbReference type="Pfam" id="PF00175">
    <property type="entry name" value="NAD_binding_1"/>
    <property type="match status" value="1"/>
</dbReference>
<dbReference type="Gene3D" id="3.10.20.30">
    <property type="match status" value="1"/>
</dbReference>
<evidence type="ECO:0000313" key="10">
    <source>
        <dbReference type="EMBL" id="BAU48383.1"/>
    </source>
</evidence>
<organism evidence="10 11">
    <name type="scientific">Sulfurifustis variabilis</name>
    <dbReference type="NCBI Taxonomy" id="1675686"/>
    <lineage>
        <taxon>Bacteria</taxon>
        <taxon>Pseudomonadati</taxon>
        <taxon>Pseudomonadota</taxon>
        <taxon>Gammaproteobacteria</taxon>
        <taxon>Acidiferrobacterales</taxon>
        <taxon>Acidiferrobacteraceae</taxon>
        <taxon>Sulfurifustis</taxon>
    </lineage>
</organism>
<dbReference type="Pfam" id="PF01152">
    <property type="entry name" value="Bac_globin"/>
    <property type="match status" value="1"/>
</dbReference>
<dbReference type="GO" id="GO:0020037">
    <property type="term" value="F:heme binding"/>
    <property type="evidence" value="ECO:0007669"/>
    <property type="project" value="InterPro"/>
</dbReference>
<dbReference type="PANTHER" id="PTHR47354">
    <property type="entry name" value="NADH OXIDOREDUCTASE HCR"/>
    <property type="match status" value="1"/>
</dbReference>
<dbReference type="InterPro" id="IPR050415">
    <property type="entry name" value="MRET"/>
</dbReference>
<dbReference type="InterPro" id="IPR001433">
    <property type="entry name" value="OxRdtase_FAD/NAD-bd"/>
</dbReference>
<keyword evidence="4 7" id="KW-0479">Metal-binding</keyword>
<dbReference type="Gene3D" id="3.40.50.80">
    <property type="entry name" value="Nucleotide-binding domain of ferredoxin-NADP reductase (FNR) module"/>
    <property type="match status" value="1"/>
</dbReference>
<dbReference type="InterPro" id="IPR001709">
    <property type="entry name" value="Flavoprot_Pyr_Nucl_cyt_Rdtase"/>
</dbReference>
<dbReference type="InterPro" id="IPR001041">
    <property type="entry name" value="2Fe-2S_ferredoxin-type"/>
</dbReference>
<protein>
    <submittedName>
        <fullName evidence="10">Oxygenase</fullName>
    </submittedName>
</protein>
<dbReference type="InterPro" id="IPR012675">
    <property type="entry name" value="Beta-grasp_dom_sf"/>
</dbReference>
<dbReference type="GO" id="GO:0019825">
    <property type="term" value="F:oxygen binding"/>
    <property type="evidence" value="ECO:0007669"/>
    <property type="project" value="InterPro"/>
</dbReference>
<dbReference type="AlphaFoldDB" id="A0A1B4V4B0"/>
<dbReference type="GO" id="GO:0046872">
    <property type="term" value="F:metal ion binding"/>
    <property type="evidence" value="ECO:0007669"/>
    <property type="project" value="UniProtKB-KW"/>
</dbReference>
<dbReference type="SUPFAM" id="SSF63380">
    <property type="entry name" value="Riboflavin synthase domain-like"/>
    <property type="match status" value="1"/>
</dbReference>
<gene>
    <name evidence="10" type="ORF">SVA_1829</name>
</gene>
<comment type="cofactor">
    <cofactor evidence="1">
        <name>heme b</name>
        <dbReference type="ChEBI" id="CHEBI:60344"/>
    </cofactor>
</comment>
<dbReference type="Gene3D" id="2.40.30.10">
    <property type="entry name" value="Translation factors"/>
    <property type="match status" value="1"/>
</dbReference>
<dbReference type="InterPro" id="IPR017938">
    <property type="entry name" value="Riboflavin_synthase-like_b-brl"/>
</dbReference>
<evidence type="ECO:0000259" key="9">
    <source>
        <dbReference type="PROSITE" id="PS51384"/>
    </source>
</evidence>
<evidence type="ECO:0000313" key="11">
    <source>
        <dbReference type="Proteomes" id="UP000218899"/>
    </source>
</evidence>
<comment type="cofactor">
    <cofactor evidence="6">
        <name>[2Fe-2S] cluster</name>
        <dbReference type="ChEBI" id="CHEBI:190135"/>
    </cofactor>
</comment>
<keyword evidence="11" id="KW-1185">Reference proteome</keyword>
<dbReference type="PRINTS" id="PR00371">
    <property type="entry name" value="FPNCR"/>
</dbReference>
<dbReference type="CDD" id="cd00207">
    <property type="entry name" value="fer2"/>
    <property type="match status" value="1"/>
</dbReference>
<name>A0A1B4V4B0_9GAMM</name>
<feature type="domain" description="FAD-binding FR-type" evidence="9">
    <location>
        <begin position="89"/>
        <end position="187"/>
    </location>
</feature>
<dbReference type="PROSITE" id="PS51384">
    <property type="entry name" value="FAD_FR"/>
    <property type="match status" value="1"/>
</dbReference>
<keyword evidence="3 7" id="KW-0349">Heme</keyword>
<dbReference type="Proteomes" id="UP000218899">
    <property type="component" value="Chromosome"/>
</dbReference>
<evidence type="ECO:0000256" key="1">
    <source>
        <dbReference type="ARBA" id="ARBA00001970"/>
    </source>
</evidence>
<sequence length="528" mass="58260">MPRLNYEGEWYDCRDGESVIDAFLRQGVNVPFSCRNGICHTCLLRCVGGQVPEKAQSGLRPTLRAHGYFLPCKCVPAGDMEIVPPRAADLYTPAVVHKKERVAPDICRLLIEPATPLYYHAGQFINLRRHDGLIRSYSLASAPQKDYFLELHVKRVFRGAMSSWIFDELAADDEVELQGPEGTCYYAPSAKDQPMLLVGTGTGLAPLYGVVRDALLNGHTGPIHLYHGVRHASGLYLHHPLLALLVAHRNLRYVPCVSGPQVPPFAVAGRADAIAFRSHAGLSNWAVYLAGLPAMVWAGVELARKAGATDAAIHADPFESATAGIPTAPGGRGGRNSDRAPDAEMWAALDAGERLMSILVDFYTRVYADPRLSSFFHGVTMQRSIEKQYLFLRQIFTGERIYLGDRPRNAHHWMVISDELFDYREALLMECARRHGLAERLVQRWRGMEEGFRRDIVKTAPWNRMLDGVALPVDGFGETLIEVGSLCDSCGGEIPPGTKVRYHLRLGSLHCEACHAPGAGGDGRGRET</sequence>
<dbReference type="PROSITE" id="PS51085">
    <property type="entry name" value="2FE2S_FER_2"/>
    <property type="match status" value="1"/>
</dbReference>
<dbReference type="CDD" id="cd00454">
    <property type="entry name" value="TrHb1_N"/>
    <property type="match status" value="1"/>
</dbReference>
<dbReference type="InterPro" id="IPR001486">
    <property type="entry name" value="Hemoglobin_trunc"/>
</dbReference>
<dbReference type="InterPro" id="IPR017927">
    <property type="entry name" value="FAD-bd_FR_type"/>
</dbReference>
<feature type="binding site" description="distal binding residue" evidence="7">
    <location>
        <position position="411"/>
    </location>
    <ligand>
        <name>heme</name>
        <dbReference type="ChEBI" id="CHEBI:30413"/>
    </ligand>
    <ligandPart>
        <name>Fe</name>
        <dbReference type="ChEBI" id="CHEBI:18248"/>
    </ligandPart>
</feature>
<dbReference type="GO" id="GO:0051536">
    <property type="term" value="F:iron-sulfur cluster binding"/>
    <property type="evidence" value="ECO:0007669"/>
    <property type="project" value="InterPro"/>
</dbReference>
<dbReference type="InterPro" id="IPR009050">
    <property type="entry name" value="Globin-like_sf"/>
</dbReference>
<dbReference type="InterPro" id="IPR039261">
    <property type="entry name" value="FNR_nucleotide-bd"/>
</dbReference>
<keyword evidence="2" id="KW-0813">Transport</keyword>
<dbReference type="Pfam" id="PF00970">
    <property type="entry name" value="FAD_binding_6"/>
    <property type="match status" value="1"/>
</dbReference>
<dbReference type="GO" id="GO:0016491">
    <property type="term" value="F:oxidoreductase activity"/>
    <property type="evidence" value="ECO:0007669"/>
    <property type="project" value="InterPro"/>
</dbReference>
<evidence type="ECO:0000256" key="4">
    <source>
        <dbReference type="ARBA" id="ARBA00022723"/>
    </source>
</evidence>
<evidence type="ECO:0000256" key="6">
    <source>
        <dbReference type="ARBA" id="ARBA00034078"/>
    </source>
</evidence>
<reference evidence="10 11" key="1">
    <citation type="submission" date="2015-08" db="EMBL/GenBank/DDBJ databases">
        <title>Complete genome sequence of Sulfurifustis variabilis.</title>
        <authorList>
            <person name="Miura A."/>
            <person name="Kojima H."/>
            <person name="Fukui M."/>
        </authorList>
    </citation>
    <scope>NUCLEOTIDE SEQUENCE [LARGE SCALE GENOMIC DNA]</scope>
    <source>
        <strain evidence="11">skN76</strain>
    </source>
</reference>
<keyword evidence="5 7" id="KW-0408">Iron</keyword>
<dbReference type="InterPro" id="IPR008333">
    <property type="entry name" value="Cbr1-like_FAD-bd_dom"/>
</dbReference>
<dbReference type="SUPFAM" id="SSF46458">
    <property type="entry name" value="Globin-like"/>
    <property type="match status" value="1"/>
</dbReference>
<dbReference type="CDD" id="cd06194">
    <property type="entry name" value="FNR_N-term_Iron_sulfur_binding"/>
    <property type="match status" value="1"/>
</dbReference>
<dbReference type="PRINTS" id="PR00410">
    <property type="entry name" value="PHEHYDRXLASE"/>
</dbReference>
<evidence type="ECO:0000256" key="7">
    <source>
        <dbReference type="PIRSR" id="PIRSR601486-1"/>
    </source>
</evidence>
<feature type="domain" description="2Fe-2S ferredoxin-type" evidence="8">
    <location>
        <begin position="1"/>
        <end position="88"/>
    </location>
</feature>